<keyword evidence="1" id="KW-0677">Repeat</keyword>
<dbReference type="PhylomeDB" id="B3SDZ5"/>
<dbReference type="GeneID" id="6759679"/>
<feature type="repeat" description="TPR" evidence="3">
    <location>
        <begin position="54"/>
        <end position="87"/>
    </location>
</feature>
<dbReference type="OrthoDB" id="6161812at2759"/>
<dbReference type="Proteomes" id="UP000009022">
    <property type="component" value="Unassembled WGS sequence"/>
</dbReference>
<keyword evidence="2 3" id="KW-0802">TPR repeat</keyword>
<dbReference type="InterPro" id="IPR027417">
    <property type="entry name" value="P-loop_NTPase"/>
</dbReference>
<dbReference type="eggNOG" id="KOG1840">
    <property type="taxonomic scope" value="Eukaryota"/>
</dbReference>
<gene>
    <name evidence="4" type="ORF">TRIADDRAFT_62498</name>
</gene>
<evidence type="ECO:0000313" key="5">
    <source>
        <dbReference type="Proteomes" id="UP000009022"/>
    </source>
</evidence>
<dbReference type="HOGENOM" id="CLU_427215_0_0_1"/>
<dbReference type="Pfam" id="PF13424">
    <property type="entry name" value="TPR_12"/>
    <property type="match status" value="2"/>
</dbReference>
<evidence type="ECO:0000313" key="4">
    <source>
        <dbReference type="EMBL" id="EDV19049.1"/>
    </source>
</evidence>
<dbReference type="Gene3D" id="1.25.40.10">
    <property type="entry name" value="Tetratricopeptide repeat domain"/>
    <property type="match status" value="2"/>
</dbReference>
<dbReference type="AlphaFoldDB" id="B3SDZ5"/>
<feature type="repeat" description="TPR" evidence="3">
    <location>
        <begin position="137"/>
        <end position="170"/>
    </location>
</feature>
<dbReference type="InterPro" id="IPR011990">
    <property type="entry name" value="TPR-like_helical_dom_sf"/>
</dbReference>
<dbReference type="InterPro" id="IPR019734">
    <property type="entry name" value="TPR_rpt"/>
</dbReference>
<dbReference type="EMBL" id="DS985322">
    <property type="protein sequence ID" value="EDV19049.1"/>
    <property type="molecule type" value="Genomic_DNA"/>
</dbReference>
<protein>
    <submittedName>
        <fullName evidence="4">Uncharacterized protein</fullName>
    </submittedName>
</protein>
<feature type="repeat" description="TPR" evidence="3">
    <location>
        <begin position="95"/>
        <end position="128"/>
    </location>
</feature>
<dbReference type="SUPFAM" id="SSF52540">
    <property type="entry name" value="P-loop containing nucleoside triphosphate hydrolases"/>
    <property type="match status" value="1"/>
</dbReference>
<dbReference type="PROSITE" id="PS50293">
    <property type="entry name" value="TPR_REGION"/>
    <property type="match status" value="1"/>
</dbReference>
<dbReference type="InParanoid" id="B3SDZ5"/>
<evidence type="ECO:0000256" key="3">
    <source>
        <dbReference type="PROSITE-ProRule" id="PRU00339"/>
    </source>
</evidence>
<evidence type="ECO:0000256" key="1">
    <source>
        <dbReference type="ARBA" id="ARBA00022737"/>
    </source>
</evidence>
<dbReference type="KEGG" id="tad:TRIADDRAFT_62498"/>
<feature type="repeat" description="TPR" evidence="3">
    <location>
        <begin position="179"/>
        <end position="212"/>
    </location>
</feature>
<dbReference type="SMART" id="SM00028">
    <property type="entry name" value="TPR"/>
    <property type="match status" value="4"/>
</dbReference>
<dbReference type="PROSITE" id="PS50005">
    <property type="entry name" value="TPR"/>
    <property type="match status" value="4"/>
</dbReference>
<name>B3SDZ5_TRIAD</name>
<sequence>MANRMKNQVYIADCIDRQGDIKRMTGDESGALSDFRISLDMKLKSLDGDNLSIGDTYHKIGRAYFSQKEYNKALLMYQKALDIRIRKLGDDVIVAQSYHNIGLAYSNLGMLDDAINMNKKSLEINLAKLDNDHYHVTTSYDFMGNLYKKKGAYKEALAVFRKSLEIRLQRLGSNDVSVASSYRNIGLLHRSAKQNNQAIRMLEKAIEILTFNYGENHRNIANIYNEVATCYSHLHQKDVAANIRRKADSIRKILSHSPQKNSHRVFQPLSHVSRQSEGTGIQSKNYLKAYNRAIKQGKRRNNLIRAMFVGPRNVGKSSIIRVFTQQRLSGHDSPTQVVEWSERMIKINAYDIYDGKFCAMSEILEKNVIASIEESPQVTKELDDNPNFKKQIIETPVLNSKDAKEDRKYAKIWDFGGHSVYHVTHRPFMSANNIYILVFNITQNINDHVKTRHGLLLTTNYLQAMQEWLTSIISGHRDPSDISINIDGVPVKYSLPIVILVASHGDSLDGKEDGNRRFKQFEQDLISYMPTYKRNIYSSGIIFNCKPEDNNLATISQRRECCRRLHLIIKEFVLSLFFIRNPIPIRWYIMATILNTSFHRYENQESSSVIDQIRAARVRDIMTMQDVTLLAQDYTLYENHK</sequence>
<keyword evidence="5" id="KW-1185">Reference proteome</keyword>
<dbReference type="Gene3D" id="3.40.50.300">
    <property type="entry name" value="P-loop containing nucleotide triphosphate hydrolases"/>
    <property type="match status" value="1"/>
</dbReference>
<accession>B3SDZ5</accession>
<dbReference type="CTD" id="6759679"/>
<reference evidence="4 5" key="1">
    <citation type="journal article" date="2008" name="Nature">
        <title>The Trichoplax genome and the nature of placozoans.</title>
        <authorList>
            <person name="Srivastava M."/>
            <person name="Begovic E."/>
            <person name="Chapman J."/>
            <person name="Putnam N.H."/>
            <person name="Hellsten U."/>
            <person name="Kawashima T."/>
            <person name="Kuo A."/>
            <person name="Mitros T."/>
            <person name="Salamov A."/>
            <person name="Carpenter M.L."/>
            <person name="Signorovitch A.Y."/>
            <person name="Moreno M.A."/>
            <person name="Kamm K."/>
            <person name="Grimwood J."/>
            <person name="Schmutz J."/>
            <person name="Shapiro H."/>
            <person name="Grigoriev I.V."/>
            <person name="Buss L.W."/>
            <person name="Schierwater B."/>
            <person name="Dellaporta S.L."/>
            <person name="Rokhsar D.S."/>
        </authorList>
    </citation>
    <scope>NUCLEOTIDE SEQUENCE [LARGE SCALE GENOMIC DNA]</scope>
    <source>
        <strain evidence="4 5">Grell-BS-1999</strain>
    </source>
</reference>
<proteinExistence type="predicted"/>
<dbReference type="SUPFAM" id="SSF48452">
    <property type="entry name" value="TPR-like"/>
    <property type="match status" value="2"/>
</dbReference>
<organism evidence="4 5">
    <name type="scientific">Trichoplax adhaerens</name>
    <name type="common">Trichoplax reptans</name>
    <dbReference type="NCBI Taxonomy" id="10228"/>
    <lineage>
        <taxon>Eukaryota</taxon>
        <taxon>Metazoa</taxon>
        <taxon>Placozoa</taxon>
        <taxon>Uniplacotomia</taxon>
        <taxon>Trichoplacea</taxon>
        <taxon>Trichoplacidae</taxon>
        <taxon>Trichoplax</taxon>
    </lineage>
</organism>
<dbReference type="RefSeq" id="XP_002118464.1">
    <property type="nucleotide sequence ID" value="XM_002118428.1"/>
</dbReference>
<evidence type="ECO:0000256" key="2">
    <source>
        <dbReference type="ARBA" id="ARBA00022803"/>
    </source>
</evidence>
<dbReference type="PANTHER" id="PTHR45641:SF1">
    <property type="entry name" value="AAA+ ATPASE DOMAIN-CONTAINING PROTEIN"/>
    <property type="match status" value="1"/>
</dbReference>
<dbReference type="PANTHER" id="PTHR45641">
    <property type="entry name" value="TETRATRICOPEPTIDE REPEAT PROTEIN (AFU_ORTHOLOGUE AFUA_6G03870)"/>
    <property type="match status" value="1"/>
</dbReference>